<dbReference type="GO" id="GO:0005739">
    <property type="term" value="C:mitochondrion"/>
    <property type="evidence" value="ECO:0007669"/>
    <property type="project" value="TreeGrafter"/>
</dbReference>
<evidence type="ECO:0000313" key="6">
    <source>
        <dbReference type="Proteomes" id="UP000243052"/>
    </source>
</evidence>
<accession>A0A0X8HSA5</accession>
<dbReference type="PROSITE" id="PS00470">
    <property type="entry name" value="IDH_IMDH"/>
    <property type="match status" value="1"/>
</dbReference>
<dbReference type="GO" id="GO:0047046">
    <property type="term" value="F:homoisocitrate dehydrogenase activity"/>
    <property type="evidence" value="ECO:0007669"/>
    <property type="project" value="TreeGrafter"/>
</dbReference>
<dbReference type="InterPro" id="IPR024084">
    <property type="entry name" value="IsoPropMal-DH-like_dom"/>
</dbReference>
<proteinExistence type="inferred from homology"/>
<gene>
    <name evidence="5" type="ORF">AW171_hschr42419</name>
</gene>
<dbReference type="PANTHER" id="PTHR11835">
    <property type="entry name" value="DECARBOXYLATING DEHYDROGENASES-ISOCITRATE, ISOPROPYLMALATE, TARTRATE"/>
    <property type="match status" value="1"/>
</dbReference>
<dbReference type="AlphaFoldDB" id="A0A0X8HSA5"/>
<dbReference type="GeneID" id="28723772"/>
<dbReference type="InterPro" id="IPR019818">
    <property type="entry name" value="IsoCit/isopropylmalate_DH_CS"/>
</dbReference>
<dbReference type="GO" id="GO:0051287">
    <property type="term" value="F:NAD binding"/>
    <property type="evidence" value="ECO:0007669"/>
    <property type="project" value="InterPro"/>
</dbReference>
<keyword evidence="2" id="KW-0479">Metal-binding</keyword>
<dbReference type="GO" id="GO:0006099">
    <property type="term" value="P:tricarboxylic acid cycle"/>
    <property type="evidence" value="ECO:0007669"/>
    <property type="project" value="TreeGrafter"/>
</dbReference>
<keyword evidence="3" id="KW-0460">Magnesium</keyword>
<evidence type="ECO:0000256" key="2">
    <source>
        <dbReference type="ARBA" id="ARBA00022723"/>
    </source>
</evidence>
<dbReference type="RefSeq" id="XP_017987520.1">
    <property type="nucleotide sequence ID" value="XM_018131902.1"/>
</dbReference>
<dbReference type="Pfam" id="PF00180">
    <property type="entry name" value="Iso_dh"/>
    <property type="match status" value="1"/>
</dbReference>
<reference evidence="5 6" key="1">
    <citation type="submission" date="2016-01" db="EMBL/GenBank/DDBJ databases">
        <title>Genome sequence of the yeast Holleya sinecauda.</title>
        <authorList>
            <person name="Dietrich F.S."/>
        </authorList>
    </citation>
    <scope>NUCLEOTIDE SEQUENCE [LARGE SCALE GENOMIC DNA]</scope>
    <source>
        <strain evidence="5 6">ATCC 58844</strain>
    </source>
</reference>
<evidence type="ECO:0000259" key="4">
    <source>
        <dbReference type="SMART" id="SM01329"/>
    </source>
</evidence>
<evidence type="ECO:0000313" key="5">
    <source>
        <dbReference type="EMBL" id="AMD20524.1"/>
    </source>
</evidence>
<dbReference type="GO" id="GO:0009085">
    <property type="term" value="P:lysine biosynthetic process"/>
    <property type="evidence" value="ECO:0007669"/>
    <property type="project" value="TreeGrafter"/>
</dbReference>
<comment type="similarity">
    <text evidence="1">Belongs to the isocitrate and isopropylmalate dehydrogenases family.</text>
</comment>
<dbReference type="GO" id="GO:0000287">
    <property type="term" value="F:magnesium ion binding"/>
    <property type="evidence" value="ECO:0007669"/>
    <property type="project" value="InterPro"/>
</dbReference>
<name>A0A0X8HSA5_9SACH</name>
<dbReference type="OrthoDB" id="10261637at2759"/>
<dbReference type="Gene3D" id="3.40.718.10">
    <property type="entry name" value="Isopropylmalate Dehydrogenase"/>
    <property type="match status" value="1"/>
</dbReference>
<dbReference type="STRING" id="45286.A0A0X8HSA5"/>
<dbReference type="EMBL" id="CP014244">
    <property type="protein sequence ID" value="AMD20524.1"/>
    <property type="molecule type" value="Genomic_DNA"/>
</dbReference>
<sequence length="375" mass="40667">MKSTNMFRASGKLALQLSRHRYVSTKTITVGLIPGDGVGKEVMPSGKQVLQRIGSKHGINFEFIDLKAGWETFLETGTALPIETVDILQNKCQAALFGAVQSPTTKVEGYSSPIVALRKSMDFFANIRPVKSIKGVDSRSVDLVIVRENTEDLYIKKECTYIDPETGTKVAEAVKKISEVATRRIAQAALDICLKREKQYGSATLTVTHKSNVLSESDGLFREVCKSVYDSQKELYGNIKHNEQIIDSMVYKLFKQPESFDVVVAPNLYGDILSDGAAALVGSLGLVPSVNLGPKCVMGEPCHGSAPDIAGQGIANPIAMIRSAALMLNCMGYSEAAKEIDEAVDANLKENKIKTPDLSGTSTTIEVTEDILSRI</sequence>
<evidence type="ECO:0000256" key="3">
    <source>
        <dbReference type="ARBA" id="ARBA00022842"/>
    </source>
</evidence>
<dbReference type="Proteomes" id="UP000243052">
    <property type="component" value="Chromosome iv"/>
</dbReference>
<dbReference type="SUPFAM" id="SSF53659">
    <property type="entry name" value="Isocitrate/Isopropylmalate dehydrogenase-like"/>
    <property type="match status" value="1"/>
</dbReference>
<protein>
    <submittedName>
        <fullName evidence="5">HDL220Wp</fullName>
    </submittedName>
</protein>
<organism evidence="5 6">
    <name type="scientific">Eremothecium sinecaudum</name>
    <dbReference type="NCBI Taxonomy" id="45286"/>
    <lineage>
        <taxon>Eukaryota</taxon>
        <taxon>Fungi</taxon>
        <taxon>Dikarya</taxon>
        <taxon>Ascomycota</taxon>
        <taxon>Saccharomycotina</taxon>
        <taxon>Saccharomycetes</taxon>
        <taxon>Saccharomycetales</taxon>
        <taxon>Saccharomycetaceae</taxon>
        <taxon>Eremothecium</taxon>
    </lineage>
</organism>
<dbReference type="PANTHER" id="PTHR11835:SF48">
    <property type="entry name" value="HOMOISOCITRATE DEHYDROGENASE, MITOCHONDRIAL"/>
    <property type="match status" value="1"/>
</dbReference>
<evidence type="ECO:0000256" key="1">
    <source>
        <dbReference type="ARBA" id="ARBA00007769"/>
    </source>
</evidence>
<keyword evidence="6" id="KW-1185">Reference proteome</keyword>
<feature type="domain" description="Isopropylmalate dehydrogenase-like" evidence="4">
    <location>
        <begin position="29"/>
        <end position="371"/>
    </location>
</feature>
<dbReference type="GO" id="GO:0006102">
    <property type="term" value="P:isocitrate metabolic process"/>
    <property type="evidence" value="ECO:0007669"/>
    <property type="project" value="TreeGrafter"/>
</dbReference>
<dbReference type="SMART" id="SM01329">
    <property type="entry name" value="Iso_dh"/>
    <property type="match status" value="1"/>
</dbReference>
<dbReference type="GO" id="GO:0004449">
    <property type="term" value="F:isocitrate dehydrogenase (NAD+) activity"/>
    <property type="evidence" value="ECO:0007669"/>
    <property type="project" value="TreeGrafter"/>
</dbReference>